<sequence>MNTERSSGTALQLTGVTKSFRVGTETVRAVRGIDLSIERGEIVALLGANGAGKTTTLDMVLGLTPPTSGEVRVLGGTAEQAVANGRISAVLQTGGLLRDLKVGETVQLIASTYRHHLDVDEVMRRTGLDRLANRTVAKCSGGEQQRLRFALSLLSEPELLILDEPTSGMDVNARRDFWGTMRKEALEGRTIIFATHYLQEADEFAQRIVMMAGGEIVADGSVSEIRALAGRKHVSARWADARDDELARVAGAERVLRRTGERITFESGDADATARYLLTETAASDLEIVAASLDDAFSALTSTDRTPATTK</sequence>
<dbReference type="PANTHER" id="PTHR42711">
    <property type="entry name" value="ABC TRANSPORTER ATP-BINDING PROTEIN"/>
    <property type="match status" value="1"/>
</dbReference>
<dbReference type="GO" id="GO:0005524">
    <property type="term" value="F:ATP binding"/>
    <property type="evidence" value="ECO:0007669"/>
    <property type="project" value="UniProtKB-KW"/>
</dbReference>
<dbReference type="PROSITE" id="PS00211">
    <property type="entry name" value="ABC_TRANSPORTER_1"/>
    <property type="match status" value="1"/>
</dbReference>
<dbReference type="PANTHER" id="PTHR42711:SF17">
    <property type="entry name" value="ABC TRANSPORTER ATP-BINDING PROTEIN"/>
    <property type="match status" value="1"/>
</dbReference>
<comment type="subcellular location">
    <subcellularLocation>
        <location evidence="1">Cell membrane</location>
        <topology evidence="1">Peripheral membrane protein</topology>
    </subcellularLocation>
</comment>
<dbReference type="Gene3D" id="3.40.50.300">
    <property type="entry name" value="P-loop containing nucleotide triphosphate hydrolases"/>
    <property type="match status" value="1"/>
</dbReference>
<dbReference type="SUPFAM" id="SSF52540">
    <property type="entry name" value="P-loop containing nucleoside triphosphate hydrolases"/>
    <property type="match status" value="1"/>
</dbReference>
<gene>
    <name evidence="7" type="ORF">M3M28_03500</name>
</gene>
<evidence type="ECO:0000256" key="3">
    <source>
        <dbReference type="ARBA" id="ARBA00022741"/>
    </source>
</evidence>
<accession>A0ABY4N2T6</accession>
<evidence type="ECO:0000256" key="1">
    <source>
        <dbReference type="ARBA" id="ARBA00004202"/>
    </source>
</evidence>
<keyword evidence="2" id="KW-0813">Transport</keyword>
<dbReference type="PROSITE" id="PS50893">
    <property type="entry name" value="ABC_TRANSPORTER_2"/>
    <property type="match status" value="1"/>
</dbReference>
<dbReference type="SMART" id="SM00382">
    <property type="entry name" value="AAA"/>
    <property type="match status" value="1"/>
</dbReference>
<evidence type="ECO:0000256" key="4">
    <source>
        <dbReference type="ARBA" id="ARBA00022840"/>
    </source>
</evidence>
<dbReference type="InterPro" id="IPR027417">
    <property type="entry name" value="P-loop_NTPase"/>
</dbReference>
<organism evidence="7">
    <name type="scientific">Gulosibacter sediminis</name>
    <dbReference type="NCBI Taxonomy" id="1729695"/>
    <lineage>
        <taxon>Bacteria</taxon>
        <taxon>Bacillati</taxon>
        <taxon>Actinomycetota</taxon>
        <taxon>Actinomycetes</taxon>
        <taxon>Micrococcales</taxon>
        <taxon>Microbacteriaceae</taxon>
        <taxon>Gulosibacter</taxon>
    </lineage>
</organism>
<proteinExistence type="predicted"/>
<evidence type="ECO:0000313" key="7">
    <source>
        <dbReference type="EMBL" id="UQN15538.1"/>
    </source>
</evidence>
<dbReference type="InterPro" id="IPR050763">
    <property type="entry name" value="ABC_transporter_ATP-binding"/>
</dbReference>
<dbReference type="InterPro" id="IPR017871">
    <property type="entry name" value="ABC_transporter-like_CS"/>
</dbReference>
<dbReference type="Pfam" id="PF00005">
    <property type="entry name" value="ABC_tran"/>
    <property type="match status" value="1"/>
</dbReference>
<name>A0ABY4N2T6_9MICO</name>
<feature type="domain" description="ABC transporter" evidence="6">
    <location>
        <begin position="11"/>
        <end position="238"/>
    </location>
</feature>
<dbReference type="EMBL" id="CP097160">
    <property type="protein sequence ID" value="UQN15538.1"/>
    <property type="molecule type" value="Genomic_DNA"/>
</dbReference>
<evidence type="ECO:0000256" key="5">
    <source>
        <dbReference type="ARBA" id="ARBA00023251"/>
    </source>
</evidence>
<keyword evidence="3" id="KW-0547">Nucleotide-binding</keyword>
<keyword evidence="4 7" id="KW-0067">ATP-binding</keyword>
<dbReference type="InterPro" id="IPR003439">
    <property type="entry name" value="ABC_transporter-like_ATP-bd"/>
</dbReference>
<dbReference type="CDD" id="cd03230">
    <property type="entry name" value="ABC_DR_subfamily_A"/>
    <property type="match status" value="1"/>
</dbReference>
<reference evidence="7" key="1">
    <citation type="submission" date="2022-05" db="EMBL/GenBank/DDBJ databases">
        <title>Complete genome sequence of toluene-degrading Gulosibacter sediminis strain ACHW.36C.</title>
        <authorList>
            <person name="Wai A.C."/>
            <person name="Lai G.K."/>
            <person name="Griffin S.D."/>
            <person name="Leung F.C."/>
        </authorList>
    </citation>
    <scope>NUCLEOTIDE SEQUENCE [LARGE SCALE GENOMIC DNA]</scope>
    <source>
        <strain evidence="7">ACHW.36C</strain>
    </source>
</reference>
<protein>
    <submittedName>
        <fullName evidence="7">ABC transporter ATP-binding protein</fullName>
    </submittedName>
</protein>
<evidence type="ECO:0000256" key="2">
    <source>
        <dbReference type="ARBA" id="ARBA00022448"/>
    </source>
</evidence>
<evidence type="ECO:0000259" key="6">
    <source>
        <dbReference type="PROSITE" id="PS50893"/>
    </source>
</evidence>
<keyword evidence="5" id="KW-0046">Antibiotic resistance</keyword>
<dbReference type="InterPro" id="IPR003593">
    <property type="entry name" value="AAA+_ATPase"/>
</dbReference>